<proteinExistence type="predicted"/>
<reference evidence="1 2" key="1">
    <citation type="submission" date="2017-12" db="EMBL/GenBank/DDBJ databases">
        <title>Comparative genomics of Botrytis spp.</title>
        <authorList>
            <person name="Valero-Jimenez C.A."/>
            <person name="Tapia P."/>
            <person name="Veloso J."/>
            <person name="Silva-Moreno E."/>
            <person name="Staats M."/>
            <person name="Valdes J.H."/>
            <person name="Van Kan J.A.L."/>
        </authorList>
    </citation>
    <scope>NUCLEOTIDE SEQUENCE [LARGE SCALE GENOMIC DNA]</scope>
    <source>
        <strain evidence="1 2">MUCL2120</strain>
    </source>
</reference>
<sequence length="138" mass="15638">MSEVVARHRVCENASLRSRGWMDDGLELCTYAKRKPPHSAKNNSNIHTHAINKATQHSRESQRPSHAKVSMPALHERGYRCGRQAAKRAWLVSHVKAYITFRLGGVWMTLYGSPFAAPGMLCSGVMRRYKSTWDPESE</sequence>
<protein>
    <submittedName>
        <fullName evidence="1">Uncharacterized protein</fullName>
    </submittedName>
</protein>
<dbReference type="AlphaFoldDB" id="A0A4Z1JLM9"/>
<gene>
    <name evidence="1" type="ORF">BOTNAR_0003g00770</name>
</gene>
<name>A0A4Z1JLM9_9HELO</name>
<dbReference type="EMBL" id="PQXJ01000003">
    <property type="protein sequence ID" value="TGO70183.1"/>
    <property type="molecule type" value="Genomic_DNA"/>
</dbReference>
<accession>A0A4Z1JLM9</accession>
<evidence type="ECO:0000313" key="2">
    <source>
        <dbReference type="Proteomes" id="UP000297452"/>
    </source>
</evidence>
<comment type="caution">
    <text evidence="1">The sequence shown here is derived from an EMBL/GenBank/DDBJ whole genome shotgun (WGS) entry which is preliminary data.</text>
</comment>
<evidence type="ECO:0000313" key="1">
    <source>
        <dbReference type="EMBL" id="TGO70183.1"/>
    </source>
</evidence>
<keyword evidence="2" id="KW-1185">Reference proteome</keyword>
<organism evidence="1 2">
    <name type="scientific">Botryotinia narcissicola</name>
    <dbReference type="NCBI Taxonomy" id="278944"/>
    <lineage>
        <taxon>Eukaryota</taxon>
        <taxon>Fungi</taxon>
        <taxon>Dikarya</taxon>
        <taxon>Ascomycota</taxon>
        <taxon>Pezizomycotina</taxon>
        <taxon>Leotiomycetes</taxon>
        <taxon>Helotiales</taxon>
        <taxon>Sclerotiniaceae</taxon>
        <taxon>Botryotinia</taxon>
    </lineage>
</organism>
<dbReference type="Proteomes" id="UP000297452">
    <property type="component" value="Unassembled WGS sequence"/>
</dbReference>